<comment type="similarity">
    <text evidence="3 10">Belongs to the uroporphyrinogen-III synthase family.</text>
</comment>
<comment type="caution">
    <text evidence="13">The sequence shown here is derived from an EMBL/GenBank/DDBJ whole genome shotgun (WGS) entry which is preliminary data.</text>
</comment>
<dbReference type="Pfam" id="PF02602">
    <property type="entry name" value="HEM4"/>
    <property type="match status" value="2"/>
</dbReference>
<dbReference type="PANTHER" id="PTHR38042">
    <property type="entry name" value="UROPORPHYRINOGEN-III SYNTHASE, CHLOROPLASTIC"/>
    <property type="match status" value="1"/>
</dbReference>
<feature type="domain" description="Tetrapyrrole biosynthesis uroporphyrinogen III synthase" evidence="12">
    <location>
        <begin position="65"/>
        <end position="192"/>
    </location>
</feature>
<comment type="function">
    <text evidence="10">Catalyzes cyclization of the linear tetrapyrrole, hydroxymethylbilane, to the macrocyclic uroporphyrinogen III.</text>
</comment>
<dbReference type="GO" id="GO:0006780">
    <property type="term" value="P:uroporphyrinogen III biosynthetic process"/>
    <property type="evidence" value="ECO:0007669"/>
    <property type="project" value="UniProtKB-UniRule"/>
</dbReference>
<dbReference type="InterPro" id="IPR036108">
    <property type="entry name" value="4pyrrol_syn_uPrphyn_synt_sf"/>
</dbReference>
<evidence type="ECO:0000256" key="6">
    <source>
        <dbReference type="ARBA" id="ARBA00022525"/>
    </source>
</evidence>
<dbReference type="PANTHER" id="PTHR38042:SF1">
    <property type="entry name" value="UROPORPHYRINOGEN-III SYNTHASE, CHLOROPLASTIC"/>
    <property type="match status" value="1"/>
</dbReference>
<feature type="compositionally biased region" description="Low complexity" evidence="11">
    <location>
        <begin position="1"/>
        <end position="18"/>
    </location>
</feature>
<evidence type="ECO:0000256" key="11">
    <source>
        <dbReference type="SAM" id="MobiDB-lite"/>
    </source>
</evidence>
<evidence type="ECO:0000256" key="10">
    <source>
        <dbReference type="RuleBase" id="RU366031"/>
    </source>
</evidence>
<sequence length="569" mass="62777">MSSLSSFSPPPLTTSSSSATQQRRSCVRRSFRDGACVSLSSVTVSCSTKEPKVVVTRERGKNGKLINALVRHGIDSLELPLIQHMHLPDLDKLTSLLIEATFDWIIITSPEAGKVFLDAWKAAGTPFVRVGVVGSGTASIFDEAVQSSKQYLDVAFAPSKATGKVLALELPKNGNDKCTVLYPASAKASTDIGIYSFCKEYRSTLSSFKLTNGSSISEEGLSGRGFEVTRLNTYTTAPVNHVDQYLLELALSAPVVAVASPSALRVWANLTASRQWDNAVACIGETTASAAKKLGFRNIYYPTSPGLEGWYDLFCCEVTIHCHMEGVGFTLKFDLLDAMRSHDAGGGDRTTARDSYTFLVNWLQRFPEYKANDFYLIGESYAGHYVPQLAQLILEHNNNSNKTINLKGIAIGNAYVDFDANMKGTTEYYWSHALISEELYNKIISTCNFSSPSSVSKKCNAYLDQIDEEIGNIFIYNVYAPLCNNRSPSISDVDPCLPNYIQSYINIPEVQKAMHANITNLPYPWESCNGDMDVVVPVTDTRYAIQKLNLSVKTSWYPWYLQGEVNTHH</sequence>
<evidence type="ECO:0000259" key="12">
    <source>
        <dbReference type="Pfam" id="PF02602"/>
    </source>
</evidence>
<comment type="pathway">
    <text evidence="2 10">Porphyrin-containing compound metabolism; protoporphyrin-IX biosynthesis; coproporphyrinogen-III from 5-aminolevulinate: step 3/4.</text>
</comment>
<dbReference type="GO" id="GO:0004185">
    <property type="term" value="F:serine-type carboxypeptidase activity"/>
    <property type="evidence" value="ECO:0007669"/>
    <property type="project" value="InterPro"/>
</dbReference>
<dbReference type="GO" id="GO:0005576">
    <property type="term" value="C:extracellular region"/>
    <property type="evidence" value="ECO:0007669"/>
    <property type="project" value="UniProtKB-SubCell"/>
</dbReference>
<dbReference type="GO" id="GO:0004852">
    <property type="term" value="F:uroporphyrinogen-III synthase activity"/>
    <property type="evidence" value="ECO:0007669"/>
    <property type="project" value="UniProtKB-UniRule"/>
</dbReference>
<evidence type="ECO:0000313" key="13">
    <source>
        <dbReference type="EMBL" id="KAK6792812.1"/>
    </source>
</evidence>
<gene>
    <name evidence="13" type="ORF">RDI58_011893</name>
</gene>
<feature type="domain" description="Tetrapyrrole biosynthesis uroporphyrinogen III synthase" evidence="12">
    <location>
        <begin position="215"/>
        <end position="310"/>
    </location>
</feature>
<dbReference type="Proteomes" id="UP001371456">
    <property type="component" value="Unassembled WGS sequence"/>
</dbReference>
<evidence type="ECO:0000256" key="7">
    <source>
        <dbReference type="ARBA" id="ARBA00023239"/>
    </source>
</evidence>
<proteinExistence type="inferred from homology"/>
<dbReference type="InterPro" id="IPR039793">
    <property type="entry name" value="UROS/Hem4"/>
</dbReference>
<keyword evidence="7 10" id="KW-0456">Lyase</keyword>
<dbReference type="EMBL" id="JBANQN010000004">
    <property type="protein sequence ID" value="KAK6792812.1"/>
    <property type="molecule type" value="Genomic_DNA"/>
</dbReference>
<dbReference type="Gene3D" id="3.40.50.10090">
    <property type="match status" value="2"/>
</dbReference>
<organism evidence="13 14">
    <name type="scientific">Solanum bulbocastanum</name>
    <name type="common">Wild potato</name>
    <dbReference type="NCBI Taxonomy" id="147425"/>
    <lineage>
        <taxon>Eukaryota</taxon>
        <taxon>Viridiplantae</taxon>
        <taxon>Streptophyta</taxon>
        <taxon>Embryophyta</taxon>
        <taxon>Tracheophyta</taxon>
        <taxon>Spermatophyta</taxon>
        <taxon>Magnoliopsida</taxon>
        <taxon>eudicotyledons</taxon>
        <taxon>Gunneridae</taxon>
        <taxon>Pentapetalae</taxon>
        <taxon>asterids</taxon>
        <taxon>lamiids</taxon>
        <taxon>Solanales</taxon>
        <taxon>Solanaceae</taxon>
        <taxon>Solanoideae</taxon>
        <taxon>Solaneae</taxon>
        <taxon>Solanum</taxon>
    </lineage>
</organism>
<evidence type="ECO:0000313" key="14">
    <source>
        <dbReference type="Proteomes" id="UP001371456"/>
    </source>
</evidence>
<dbReference type="SUPFAM" id="SSF53474">
    <property type="entry name" value="alpha/beta-Hydrolases"/>
    <property type="match status" value="1"/>
</dbReference>
<dbReference type="InterPro" id="IPR018202">
    <property type="entry name" value="Ser_caboxypep_ser_AS"/>
</dbReference>
<feature type="region of interest" description="Disordered" evidence="11">
    <location>
        <begin position="1"/>
        <end position="23"/>
    </location>
</feature>
<dbReference type="GO" id="GO:0006782">
    <property type="term" value="P:protoporphyrinogen IX biosynthetic process"/>
    <property type="evidence" value="ECO:0007669"/>
    <property type="project" value="UniProtKB-UniRule"/>
</dbReference>
<dbReference type="InterPro" id="IPR029058">
    <property type="entry name" value="AB_hydrolase_fold"/>
</dbReference>
<dbReference type="GO" id="GO:0009507">
    <property type="term" value="C:chloroplast"/>
    <property type="evidence" value="ECO:0007669"/>
    <property type="project" value="TreeGrafter"/>
</dbReference>
<reference evidence="13 14" key="1">
    <citation type="submission" date="2024-02" db="EMBL/GenBank/DDBJ databases">
        <title>de novo genome assembly of Solanum bulbocastanum strain 11H21.</title>
        <authorList>
            <person name="Hosaka A.J."/>
        </authorList>
    </citation>
    <scope>NUCLEOTIDE SEQUENCE [LARGE SCALE GENOMIC DNA]</scope>
    <source>
        <tissue evidence="13">Young leaves</tissue>
    </source>
</reference>
<keyword evidence="14" id="KW-1185">Reference proteome</keyword>
<dbReference type="GO" id="GO:0006508">
    <property type="term" value="P:proteolysis"/>
    <property type="evidence" value="ECO:0007669"/>
    <property type="project" value="InterPro"/>
</dbReference>
<evidence type="ECO:0000256" key="8">
    <source>
        <dbReference type="ARBA" id="ARBA00023244"/>
    </source>
</evidence>
<evidence type="ECO:0000256" key="2">
    <source>
        <dbReference type="ARBA" id="ARBA00004772"/>
    </source>
</evidence>
<protein>
    <recommendedName>
        <fullName evidence="5 10">Uroporphyrinogen-III synthase</fullName>
        <ecNumber evidence="5 10">4.2.1.75</ecNumber>
    </recommendedName>
</protein>
<evidence type="ECO:0000256" key="9">
    <source>
        <dbReference type="ARBA" id="ARBA00048617"/>
    </source>
</evidence>
<dbReference type="InterPro" id="IPR001563">
    <property type="entry name" value="Peptidase_S10"/>
</dbReference>
<evidence type="ECO:0000256" key="4">
    <source>
        <dbReference type="ARBA" id="ARBA00009431"/>
    </source>
</evidence>
<evidence type="ECO:0000256" key="1">
    <source>
        <dbReference type="ARBA" id="ARBA00004613"/>
    </source>
</evidence>
<evidence type="ECO:0000256" key="5">
    <source>
        <dbReference type="ARBA" id="ARBA00013109"/>
    </source>
</evidence>
<comment type="subcellular location">
    <subcellularLocation>
        <location evidence="1">Secreted</location>
    </subcellularLocation>
</comment>
<name>A0AAN8TW19_SOLBU</name>
<dbReference type="Gene3D" id="6.10.250.940">
    <property type="match status" value="1"/>
</dbReference>
<comment type="similarity">
    <text evidence="4">Belongs to the peptidase S10 family.</text>
</comment>
<keyword evidence="6" id="KW-0964">Secreted</keyword>
<dbReference type="Pfam" id="PF00450">
    <property type="entry name" value="Peptidase_S10"/>
    <property type="match status" value="1"/>
</dbReference>
<accession>A0AAN8TW19</accession>
<dbReference type="EC" id="4.2.1.75" evidence="5 10"/>
<dbReference type="AlphaFoldDB" id="A0AAN8TW19"/>
<dbReference type="Gene3D" id="3.40.50.1820">
    <property type="entry name" value="alpha/beta hydrolase"/>
    <property type="match status" value="1"/>
</dbReference>
<dbReference type="CDD" id="cd06578">
    <property type="entry name" value="HemD"/>
    <property type="match status" value="1"/>
</dbReference>
<dbReference type="InterPro" id="IPR003754">
    <property type="entry name" value="4pyrrol_synth_uPrphyn_synth"/>
</dbReference>
<comment type="catalytic activity">
    <reaction evidence="9 10">
        <text>hydroxymethylbilane = uroporphyrinogen III + H2O</text>
        <dbReference type="Rhea" id="RHEA:18965"/>
        <dbReference type="ChEBI" id="CHEBI:15377"/>
        <dbReference type="ChEBI" id="CHEBI:57308"/>
        <dbReference type="ChEBI" id="CHEBI:57845"/>
        <dbReference type="EC" id="4.2.1.75"/>
    </reaction>
</comment>
<evidence type="ECO:0000256" key="3">
    <source>
        <dbReference type="ARBA" id="ARBA00008133"/>
    </source>
</evidence>
<keyword evidence="8 10" id="KW-0627">Porphyrin biosynthesis</keyword>
<dbReference type="SUPFAM" id="SSF69618">
    <property type="entry name" value="HemD-like"/>
    <property type="match status" value="1"/>
</dbReference>
<dbReference type="PROSITE" id="PS00131">
    <property type="entry name" value="CARBOXYPEPT_SER_SER"/>
    <property type="match status" value="1"/>
</dbReference>